<name>A0A5B7F6Q5_PORTR</name>
<dbReference type="AlphaFoldDB" id="A0A5B7F6Q5"/>
<comment type="caution">
    <text evidence="2">The sequence shown here is derived from an EMBL/GenBank/DDBJ whole genome shotgun (WGS) entry which is preliminary data.</text>
</comment>
<proteinExistence type="predicted"/>
<dbReference type="Proteomes" id="UP000324222">
    <property type="component" value="Unassembled WGS sequence"/>
</dbReference>
<evidence type="ECO:0000313" key="2">
    <source>
        <dbReference type="EMBL" id="MPC40274.1"/>
    </source>
</evidence>
<evidence type="ECO:0000256" key="1">
    <source>
        <dbReference type="SAM" id="MobiDB-lite"/>
    </source>
</evidence>
<dbReference type="EMBL" id="VSRR010004640">
    <property type="protein sequence ID" value="MPC40274.1"/>
    <property type="molecule type" value="Genomic_DNA"/>
</dbReference>
<gene>
    <name evidence="2" type="ORF">E2C01_033830</name>
</gene>
<accession>A0A5B7F6Q5</accession>
<sequence length="100" mass="11414">MMAVMSEPRVYTTSGVMSGIHAHHRHRHHHGHHHLGSSGATSITYGRKKSPRPRGALPHTHFALRRKEECPLEPRAEGCRWRSPRQLPHLVLVFIVELLV</sequence>
<organism evidence="2 3">
    <name type="scientific">Portunus trituberculatus</name>
    <name type="common">Swimming crab</name>
    <name type="synonym">Neptunus trituberculatus</name>
    <dbReference type="NCBI Taxonomy" id="210409"/>
    <lineage>
        <taxon>Eukaryota</taxon>
        <taxon>Metazoa</taxon>
        <taxon>Ecdysozoa</taxon>
        <taxon>Arthropoda</taxon>
        <taxon>Crustacea</taxon>
        <taxon>Multicrustacea</taxon>
        <taxon>Malacostraca</taxon>
        <taxon>Eumalacostraca</taxon>
        <taxon>Eucarida</taxon>
        <taxon>Decapoda</taxon>
        <taxon>Pleocyemata</taxon>
        <taxon>Brachyura</taxon>
        <taxon>Eubrachyura</taxon>
        <taxon>Portunoidea</taxon>
        <taxon>Portunidae</taxon>
        <taxon>Portuninae</taxon>
        <taxon>Portunus</taxon>
    </lineage>
</organism>
<keyword evidence="3" id="KW-1185">Reference proteome</keyword>
<feature type="region of interest" description="Disordered" evidence="1">
    <location>
        <begin position="22"/>
        <end position="59"/>
    </location>
</feature>
<protein>
    <submittedName>
        <fullName evidence="2">Uncharacterized protein</fullName>
    </submittedName>
</protein>
<feature type="compositionally biased region" description="Basic residues" evidence="1">
    <location>
        <begin position="22"/>
        <end position="35"/>
    </location>
</feature>
<evidence type="ECO:0000313" key="3">
    <source>
        <dbReference type="Proteomes" id="UP000324222"/>
    </source>
</evidence>
<reference evidence="2 3" key="1">
    <citation type="submission" date="2019-05" db="EMBL/GenBank/DDBJ databases">
        <title>Another draft genome of Portunus trituberculatus and its Hox gene families provides insights of decapod evolution.</title>
        <authorList>
            <person name="Jeong J.-H."/>
            <person name="Song I."/>
            <person name="Kim S."/>
            <person name="Choi T."/>
            <person name="Kim D."/>
            <person name="Ryu S."/>
            <person name="Kim W."/>
        </authorList>
    </citation>
    <scope>NUCLEOTIDE SEQUENCE [LARGE SCALE GENOMIC DNA]</scope>
    <source>
        <tissue evidence="2">Muscle</tissue>
    </source>
</reference>